<evidence type="ECO:0000256" key="4">
    <source>
        <dbReference type="ARBA" id="ARBA00022764"/>
    </source>
</evidence>
<proteinExistence type="inferred from homology"/>
<feature type="domain" description="Thioredoxin-like fold" evidence="9">
    <location>
        <begin position="118"/>
        <end position="225"/>
    </location>
</feature>
<comment type="similarity">
    <text evidence="2 7">Belongs to the thioredoxin family. DsbC subfamily.</text>
</comment>
<evidence type="ECO:0000313" key="10">
    <source>
        <dbReference type="EMBL" id="ALL42193.1"/>
    </source>
</evidence>
<keyword evidence="3 7" id="KW-0732">Signal</keyword>
<keyword evidence="4 7" id="KW-0574">Periplasm</keyword>
<evidence type="ECO:0000259" key="8">
    <source>
        <dbReference type="Pfam" id="PF10411"/>
    </source>
</evidence>
<dbReference type="InterPro" id="IPR018950">
    <property type="entry name" value="DiS-bond_isomerase_DsbC/G_N"/>
</dbReference>
<evidence type="ECO:0000256" key="3">
    <source>
        <dbReference type="ARBA" id="ARBA00022729"/>
    </source>
</evidence>
<keyword evidence="6 7" id="KW-0676">Redox-active center</keyword>
<keyword evidence="5" id="KW-1015">Disulfide bond</keyword>
<dbReference type="SUPFAM" id="SSF52833">
    <property type="entry name" value="Thioredoxin-like"/>
    <property type="match status" value="1"/>
</dbReference>
<dbReference type="InterPro" id="IPR051470">
    <property type="entry name" value="Thiol:disulfide_interchange"/>
</dbReference>
<organism evidence="10">
    <name type="scientific">Aeromonas salmonicida subsp. salmonicida</name>
    <dbReference type="NCBI Taxonomy" id="29491"/>
    <lineage>
        <taxon>Bacteria</taxon>
        <taxon>Pseudomonadati</taxon>
        <taxon>Pseudomonadota</taxon>
        <taxon>Gammaproteobacteria</taxon>
        <taxon>Aeromonadales</taxon>
        <taxon>Aeromonadaceae</taxon>
        <taxon>Aeromonas</taxon>
    </lineage>
</organism>
<dbReference type="PANTHER" id="PTHR35272:SF3">
    <property type="entry name" value="THIOL:DISULFIDE INTERCHANGE PROTEIN DSBC"/>
    <property type="match status" value="1"/>
</dbReference>
<dbReference type="Pfam" id="PF13098">
    <property type="entry name" value="Thioredoxin_2"/>
    <property type="match status" value="1"/>
</dbReference>
<comment type="subcellular location">
    <subcellularLocation>
        <location evidence="1 7">Periplasm</location>
    </subcellularLocation>
</comment>
<dbReference type="Gene3D" id="3.10.450.70">
    <property type="entry name" value="Disulphide bond isomerase, DsbC/G, N-terminal"/>
    <property type="match status" value="1"/>
</dbReference>
<keyword evidence="10" id="KW-0614">Plasmid</keyword>
<geneLocation type="plasmid" evidence="10">
    <name>pAsa4b</name>
</geneLocation>
<dbReference type="AlphaFoldDB" id="A0A189PG66"/>
<comment type="function">
    <text evidence="7">Required for disulfide bond formation in some periplasmic proteins. Acts by transferring its disulfide bond to other proteins and is reduced in the process.</text>
</comment>
<evidence type="ECO:0000256" key="6">
    <source>
        <dbReference type="ARBA" id="ARBA00023284"/>
    </source>
</evidence>
<evidence type="ECO:0000259" key="9">
    <source>
        <dbReference type="Pfam" id="PF13098"/>
    </source>
</evidence>
<dbReference type="GO" id="GO:0042597">
    <property type="term" value="C:periplasmic space"/>
    <property type="evidence" value="ECO:0007669"/>
    <property type="project" value="UniProtKB-SubCell"/>
</dbReference>
<dbReference type="SUPFAM" id="SSF54423">
    <property type="entry name" value="DsbC/DsbG N-terminal domain-like"/>
    <property type="match status" value="1"/>
</dbReference>
<gene>
    <name evidence="10" type="primary">dsbC</name>
</gene>
<dbReference type="InterPro" id="IPR033954">
    <property type="entry name" value="DiS-bond_Isoase_DsbC/G"/>
</dbReference>
<dbReference type="InterPro" id="IPR009094">
    <property type="entry name" value="DiS-bond_isomerase_DsbC/G_N_sf"/>
</dbReference>
<evidence type="ECO:0000256" key="7">
    <source>
        <dbReference type="RuleBase" id="RU364038"/>
    </source>
</evidence>
<dbReference type="EMBL" id="KT033469">
    <property type="protein sequence ID" value="ALL42193.1"/>
    <property type="molecule type" value="Genomic_DNA"/>
</dbReference>
<evidence type="ECO:0000256" key="2">
    <source>
        <dbReference type="ARBA" id="ARBA00009813"/>
    </source>
</evidence>
<dbReference type="PANTHER" id="PTHR35272">
    <property type="entry name" value="THIOL:DISULFIDE INTERCHANGE PROTEIN DSBC-RELATED"/>
    <property type="match status" value="1"/>
</dbReference>
<protein>
    <recommendedName>
        <fullName evidence="7">Thiol:disulfide interchange protein</fullName>
    </recommendedName>
</protein>
<reference evidence="10" key="1">
    <citation type="submission" date="2015-06" db="EMBL/GenBank/DDBJ databases">
        <title>Antimicrobial resistance-carrying plasmid pAsa4 variants found in Aeromonas salmonicida subsp. salmonicida: general architecture, construction blocks and gene elimination.</title>
        <authorList>
            <person name="Tanaka K.H."/>
            <person name="Vincent A.T."/>
            <person name="Trudel M.V."/>
            <person name="Paquet V.E."/>
            <person name="Frenette M."/>
            <person name="Charette S.J."/>
        </authorList>
    </citation>
    <scope>NUCLEOTIDE SEQUENCE</scope>
    <source>
        <strain evidence="10">01-B522</strain>
        <plasmid evidence="10">pAsa4b</plasmid>
    </source>
</reference>
<dbReference type="RefSeq" id="WP_223936722.1">
    <property type="nucleotide sequence ID" value="NZ_JBANEX010000124.1"/>
</dbReference>
<accession>A0A189PG66</accession>
<dbReference type="CDD" id="cd03020">
    <property type="entry name" value="DsbA_DsbC_DsbG"/>
    <property type="match status" value="1"/>
</dbReference>
<dbReference type="Gene3D" id="3.40.30.10">
    <property type="entry name" value="Glutaredoxin"/>
    <property type="match status" value="1"/>
</dbReference>
<evidence type="ECO:0000256" key="5">
    <source>
        <dbReference type="ARBA" id="ARBA00023157"/>
    </source>
</evidence>
<dbReference type="InterPro" id="IPR012336">
    <property type="entry name" value="Thioredoxin-like_fold"/>
</dbReference>
<evidence type="ECO:0000256" key="1">
    <source>
        <dbReference type="ARBA" id="ARBA00004418"/>
    </source>
</evidence>
<dbReference type="Pfam" id="PF10411">
    <property type="entry name" value="DsbC_N"/>
    <property type="match status" value="1"/>
</dbReference>
<name>A0A189PG66_AERSS</name>
<dbReference type="InterPro" id="IPR036249">
    <property type="entry name" value="Thioredoxin-like_sf"/>
</dbReference>
<sequence length="241" mass="25961">MGVKMLGKILGGLMVLGITTIPAPLVAASKLEITDPRAAKIKEIVTLPIKGIRAVESDGQIVFISDNGRFVITGQIYDVWGKKPLSSMSEMRDVADRLHLQDMGMDVDKLNTISFGHGPKDVVLFVDPRCGVCHKLIGEAKPLAEQYTFKIVVIPALGDESNQLAKALHCAKDKTNALDALLNNTLGTLPSKSPCDPAQYDQTLMTAHLIGIQGVPFVIAPDGRVSKGRPNNLKAWLESAQ</sequence>
<feature type="domain" description="Disulphide bond isomerase DsbC/G N-terminal" evidence="8">
    <location>
        <begin position="30"/>
        <end position="82"/>
    </location>
</feature>